<sequence length="105" mass="12125">MVTLKAHILPHHDLQPPGCRGSWPYRLQKRHWQSGTGDEIKVWIGGSIVGEDELDKSQDSWVLSKLLKQYEDEHGVKIKLTYFEDEEAMVQLIANNERSNKEVPD</sequence>
<geneLocation type="plasmid" evidence="1">
    <name>pYDC637</name>
</geneLocation>
<organism evidence="1">
    <name type="scientific">Escherichia coli</name>
    <dbReference type="NCBI Taxonomy" id="562"/>
    <lineage>
        <taxon>Bacteria</taxon>
        <taxon>Pseudomonadati</taxon>
        <taxon>Pseudomonadota</taxon>
        <taxon>Gammaproteobacteria</taxon>
        <taxon>Enterobacterales</taxon>
        <taxon>Enterobacteriaceae</taxon>
        <taxon>Escherichia</taxon>
    </lineage>
</organism>
<evidence type="ECO:0000313" key="1">
    <source>
        <dbReference type="EMBL" id="AIY22982.1"/>
    </source>
</evidence>
<accession>A0A0A1E2B7</accession>
<name>A0A0A1E2B7_ECOLX</name>
<protein>
    <submittedName>
        <fullName evidence="1">Uncharacterized protein</fullName>
    </submittedName>
</protein>
<keyword evidence="1" id="KW-0614">Plasmid</keyword>
<dbReference type="AlphaFoldDB" id="A0A0A1E2B7"/>
<proteinExistence type="predicted"/>
<dbReference type="RefSeq" id="WP_172687197.1">
    <property type="nucleotide sequence ID" value="NZ_KP056256.1"/>
</dbReference>
<dbReference type="EMBL" id="KP056256">
    <property type="protein sequence ID" value="AIY22982.1"/>
    <property type="molecule type" value="Genomic_DNA"/>
</dbReference>
<reference evidence="1" key="1">
    <citation type="journal article" date="2015" name="Antimicrob. Agents Chemother.">
        <title>Complete Sequence of Conjugative IncA/C Plasmid Encoding CMY-2 ?-Lactamase and RmtE 16S rRNA Methyltransferase.</title>
        <authorList>
            <person name="Lee C.S."/>
            <person name="Li J.J."/>
            <person name="Doi Y."/>
        </authorList>
    </citation>
    <scope>NUCLEOTIDE SEQUENCE</scope>
    <source>
        <strain evidence="1">YDC637</strain>
        <plasmid evidence="1">pYDC637</plasmid>
    </source>
</reference>